<evidence type="ECO:0000256" key="1">
    <source>
        <dbReference type="SAM" id="Coils"/>
    </source>
</evidence>
<keyword evidence="5" id="KW-1185">Reference proteome</keyword>
<dbReference type="VEuPathDB" id="ToxoDB:cyc_02774"/>
<feature type="transmembrane region" description="Helical" evidence="3">
    <location>
        <begin position="71"/>
        <end position="88"/>
    </location>
</feature>
<evidence type="ECO:0000256" key="2">
    <source>
        <dbReference type="SAM" id="MobiDB-lite"/>
    </source>
</evidence>
<dbReference type="Proteomes" id="UP000095192">
    <property type="component" value="Unassembled WGS sequence"/>
</dbReference>
<evidence type="ECO:0000313" key="4">
    <source>
        <dbReference type="EMBL" id="OEH74630.1"/>
    </source>
</evidence>
<protein>
    <submittedName>
        <fullName evidence="4">Uncharacterized protein</fullName>
    </submittedName>
</protein>
<feature type="coiled-coil region" evidence="1">
    <location>
        <begin position="200"/>
        <end position="257"/>
    </location>
</feature>
<accession>A0A1D3CTV3</accession>
<evidence type="ECO:0000313" key="5">
    <source>
        <dbReference type="Proteomes" id="UP000095192"/>
    </source>
</evidence>
<feature type="region of interest" description="Disordered" evidence="2">
    <location>
        <begin position="116"/>
        <end position="149"/>
    </location>
</feature>
<keyword evidence="3" id="KW-0812">Transmembrane</keyword>
<organism evidence="4 5">
    <name type="scientific">Cyclospora cayetanensis</name>
    <dbReference type="NCBI Taxonomy" id="88456"/>
    <lineage>
        <taxon>Eukaryota</taxon>
        <taxon>Sar</taxon>
        <taxon>Alveolata</taxon>
        <taxon>Apicomplexa</taxon>
        <taxon>Conoidasida</taxon>
        <taxon>Coccidia</taxon>
        <taxon>Eucoccidiorida</taxon>
        <taxon>Eimeriorina</taxon>
        <taxon>Eimeriidae</taxon>
        <taxon>Cyclospora</taxon>
    </lineage>
</organism>
<sequence length="698" mass="77998">MQGSFQGNSPVEMMGSVPHRAAAEGANFASLPISAVADATITSNQVKLEFEVLDNIPQQQLRPAKRPRKKFIHWTVPLVIVAVSVLVLCAKGRPAAISLREVVHLALRGRLRPEIQPEVKPEEKQAPEEELELKGDPQLPKKMPTEPEVEEVAERPQPGTAVADSSVSAAVVQRLGLLEEGMLVARQLAKLTGRGIFTLLAQLQHQMDEAESHAEEAEAAATEEAGERSWKRASKCVRNAEERLQTLQIAIKQMISQRHHIFEDRVSRVDRYAEALEDYAPANDFVQASLKTLRLLEAESAAELQLARLAAKSLEDAPLATVEPGLIELMDGWVTDLQVLVDATKRVGQNESCGSTLLKNAVYQLWSTLDNQLVEAMILDKTDLALLKATHLELYKEEGLSDIASFDGESWTQFEGFAKKIRFLLREYDGIRALFTSARTLQEFTSRRKSAEEAFELREAVLTKLRQFEGKQLQVTYPEHANQIMQAYVSIAEKAVERAASIGASTNARFEAMRLDITEGGFVPLPPAQSIHYLASSLFTNLLKDVQNLEKEVGITLARAKRHLESIMGDHTAMPPGIAQRMELARMYCMKAAENSFMMFGLEQQAKQLVSEFSLLEVLDKDLTESVRLFHLSRRYTFPEGGQEHEEAMRLTESFQTLLQKARASMGFTQIAEAAADLRVTVDKLRRLVYKHQRGILR</sequence>
<comment type="caution">
    <text evidence="4">The sequence shown here is derived from an EMBL/GenBank/DDBJ whole genome shotgun (WGS) entry which is preliminary data.</text>
</comment>
<dbReference type="EMBL" id="JROU02001987">
    <property type="protein sequence ID" value="OEH74630.1"/>
    <property type="molecule type" value="Genomic_DNA"/>
</dbReference>
<gene>
    <name evidence="4" type="ORF">cyc_02774</name>
</gene>
<feature type="compositionally biased region" description="Basic and acidic residues" evidence="2">
    <location>
        <begin position="116"/>
        <end position="135"/>
    </location>
</feature>
<keyword evidence="1" id="KW-0175">Coiled coil</keyword>
<dbReference type="AlphaFoldDB" id="A0A1D3CTV3"/>
<dbReference type="InParanoid" id="A0A1D3CTV3"/>
<evidence type="ECO:0000256" key="3">
    <source>
        <dbReference type="SAM" id="Phobius"/>
    </source>
</evidence>
<name>A0A1D3CTV3_9EIME</name>
<proteinExistence type="predicted"/>
<reference evidence="4 5" key="1">
    <citation type="journal article" date="2016" name="BMC Genomics">
        <title>Comparative genomics reveals Cyclospora cayetanensis possesses coccidia-like metabolism and invasion components but unique surface antigens.</title>
        <authorList>
            <person name="Liu S."/>
            <person name="Wang L."/>
            <person name="Zheng H."/>
            <person name="Xu Z."/>
            <person name="Roellig D.M."/>
            <person name="Li N."/>
            <person name="Frace M.A."/>
            <person name="Tang K."/>
            <person name="Arrowood M.J."/>
            <person name="Moss D.M."/>
            <person name="Zhang L."/>
            <person name="Feng Y."/>
            <person name="Xiao L."/>
        </authorList>
    </citation>
    <scope>NUCLEOTIDE SEQUENCE [LARGE SCALE GENOMIC DNA]</scope>
    <source>
        <strain evidence="4 5">CHN_HEN01</strain>
    </source>
</reference>
<keyword evidence="3" id="KW-1133">Transmembrane helix</keyword>
<keyword evidence="3" id="KW-0472">Membrane</keyword>